<dbReference type="InterPro" id="IPR011990">
    <property type="entry name" value="TPR-like_helical_dom_sf"/>
</dbReference>
<feature type="repeat" description="TPR" evidence="3">
    <location>
        <begin position="359"/>
        <end position="392"/>
    </location>
</feature>
<dbReference type="Gene3D" id="1.10.260.40">
    <property type="entry name" value="lambda repressor-like DNA-binding domains"/>
    <property type="match status" value="1"/>
</dbReference>
<comment type="caution">
    <text evidence="5">The sequence shown here is derived from an EMBL/GenBank/DDBJ whole genome shotgun (WGS) entry which is preliminary data.</text>
</comment>
<dbReference type="Pfam" id="PF13181">
    <property type="entry name" value="TPR_8"/>
    <property type="match status" value="2"/>
</dbReference>
<name>A0A364K9V3_9BACL</name>
<reference evidence="5" key="2">
    <citation type="submission" date="2018-06" db="EMBL/GenBank/DDBJ databases">
        <authorList>
            <person name="Zhirakovskaya E."/>
        </authorList>
    </citation>
    <scope>NUCLEOTIDE SEQUENCE [LARGE SCALE GENOMIC DNA]</scope>
    <source>
        <strain evidence="5">FBKL4.011</strain>
    </source>
</reference>
<dbReference type="PANTHER" id="PTHR44858">
    <property type="entry name" value="TETRATRICOPEPTIDE REPEAT PROTEIN 6"/>
    <property type="match status" value="1"/>
</dbReference>
<evidence type="ECO:0000313" key="6">
    <source>
        <dbReference type="Proteomes" id="UP000251213"/>
    </source>
</evidence>
<dbReference type="InterPro" id="IPR050498">
    <property type="entry name" value="Ycf3"/>
</dbReference>
<proteinExistence type="predicted"/>
<evidence type="ECO:0000256" key="1">
    <source>
        <dbReference type="ARBA" id="ARBA00022737"/>
    </source>
</evidence>
<dbReference type="CDD" id="cd00093">
    <property type="entry name" value="HTH_XRE"/>
    <property type="match status" value="1"/>
</dbReference>
<dbReference type="Proteomes" id="UP000251213">
    <property type="component" value="Unassembled WGS sequence"/>
</dbReference>
<dbReference type="PROSITE" id="PS50005">
    <property type="entry name" value="TPR"/>
    <property type="match status" value="1"/>
</dbReference>
<keyword evidence="1" id="KW-0677">Repeat</keyword>
<dbReference type="OrthoDB" id="2985637at2"/>
<keyword evidence="6" id="KW-1185">Reference proteome</keyword>
<evidence type="ECO:0000313" key="5">
    <source>
        <dbReference type="EMBL" id="RAL27058.1"/>
    </source>
</evidence>
<evidence type="ECO:0000256" key="3">
    <source>
        <dbReference type="PROSITE-ProRule" id="PRU00339"/>
    </source>
</evidence>
<evidence type="ECO:0000256" key="2">
    <source>
        <dbReference type="ARBA" id="ARBA00022803"/>
    </source>
</evidence>
<protein>
    <submittedName>
        <fullName evidence="5">Transcriptional regulator</fullName>
    </submittedName>
</protein>
<sequence>MKSLALHEIGEVIRKVRKQRGLRLEDLADENISPATVSNIERGVAHVSPEKVSYLLEKLDLPMHKLPEMLVKEQEDLRKIQFDFLTISSLQQIGHVDDALDKLEQLNLDDNHPYISHYYYYKGSCYLSKKKWKQAERSFYNALRSAQHHSYKEHNIEAASYLLLGFSHFCQNRIEQALEYTNSGIQAFVPDGELPHIRIRLYANKGLFLHRLGRHTEGMRLIEEIWNSISTADDLFSLLQLYWLRSEFSFQSGLTDEAVQYAIEGIEIARRNKVYSSMFTLWVLIGNIYTHEKRWDLAETALTTALKLEEHFTASDINSTAYSSLAMLYIQLNRKEKAYNHLLSAIQYAEQFQDFERLVSNLLITGDLCYSMGNSSEAIQYYLKAIELAQKHGYTEKEYKLWFSLARCYDGQNETEFQNCMRKMYRLKSTSHLNKMNLSLKYTS</sequence>
<gene>
    <name evidence="5" type="ORF">DL897_03215</name>
</gene>
<organism evidence="5 6">
    <name type="scientific">Thermoflavimicrobium daqui</name>
    <dbReference type="NCBI Taxonomy" id="2137476"/>
    <lineage>
        <taxon>Bacteria</taxon>
        <taxon>Bacillati</taxon>
        <taxon>Bacillota</taxon>
        <taxon>Bacilli</taxon>
        <taxon>Bacillales</taxon>
        <taxon>Thermoactinomycetaceae</taxon>
        <taxon>Thermoflavimicrobium</taxon>
    </lineage>
</organism>
<dbReference type="PANTHER" id="PTHR44858:SF1">
    <property type="entry name" value="UDP-N-ACETYLGLUCOSAMINE--PEPTIDE N-ACETYLGLUCOSAMINYLTRANSFERASE SPINDLY-RELATED"/>
    <property type="match status" value="1"/>
</dbReference>
<reference evidence="5" key="1">
    <citation type="submission" date="2018-06" db="EMBL/GenBank/DDBJ databases">
        <title>Thermoflavimicrobium daqus sp. nov., a thermophilic microbe isolated from Moutai-flavour Daqu.</title>
        <authorList>
            <person name="Wang X."/>
            <person name="Zhou H."/>
        </authorList>
    </citation>
    <scope>NUCLEOTIDE SEQUENCE [LARGE SCALE GENOMIC DNA]</scope>
    <source>
        <strain evidence="5">FBKL4.011</strain>
    </source>
</reference>
<dbReference type="PROSITE" id="PS50943">
    <property type="entry name" value="HTH_CROC1"/>
    <property type="match status" value="1"/>
</dbReference>
<dbReference type="InterPro" id="IPR001387">
    <property type="entry name" value="Cro/C1-type_HTH"/>
</dbReference>
<dbReference type="InterPro" id="IPR010982">
    <property type="entry name" value="Lambda_DNA-bd_dom_sf"/>
</dbReference>
<dbReference type="Gene3D" id="1.25.40.10">
    <property type="entry name" value="Tetratricopeptide repeat domain"/>
    <property type="match status" value="2"/>
</dbReference>
<dbReference type="SMART" id="SM00028">
    <property type="entry name" value="TPR"/>
    <property type="match status" value="6"/>
</dbReference>
<accession>A0A364K9V3</accession>
<dbReference type="SUPFAM" id="SSF48452">
    <property type="entry name" value="TPR-like"/>
    <property type="match status" value="2"/>
</dbReference>
<dbReference type="SUPFAM" id="SSF47413">
    <property type="entry name" value="lambda repressor-like DNA-binding domains"/>
    <property type="match status" value="1"/>
</dbReference>
<dbReference type="SMART" id="SM00530">
    <property type="entry name" value="HTH_XRE"/>
    <property type="match status" value="1"/>
</dbReference>
<evidence type="ECO:0000259" key="4">
    <source>
        <dbReference type="PROSITE" id="PS50943"/>
    </source>
</evidence>
<dbReference type="GO" id="GO:0003677">
    <property type="term" value="F:DNA binding"/>
    <property type="evidence" value="ECO:0007669"/>
    <property type="project" value="InterPro"/>
</dbReference>
<dbReference type="InterPro" id="IPR019734">
    <property type="entry name" value="TPR_rpt"/>
</dbReference>
<keyword evidence="2 3" id="KW-0802">TPR repeat</keyword>
<dbReference type="RefSeq" id="WP_113657663.1">
    <property type="nucleotide sequence ID" value="NZ_KZ845663.1"/>
</dbReference>
<feature type="domain" description="HTH cro/C1-type" evidence="4">
    <location>
        <begin position="13"/>
        <end position="66"/>
    </location>
</feature>
<dbReference type="AlphaFoldDB" id="A0A364K9V3"/>
<dbReference type="EMBL" id="QJKK01000001">
    <property type="protein sequence ID" value="RAL27058.1"/>
    <property type="molecule type" value="Genomic_DNA"/>
</dbReference>
<dbReference type="Pfam" id="PF01381">
    <property type="entry name" value="HTH_3"/>
    <property type="match status" value="1"/>
</dbReference>